<dbReference type="Pfam" id="PF02224">
    <property type="entry name" value="Cytidylate_kin"/>
    <property type="match status" value="1"/>
</dbReference>
<dbReference type="Proteomes" id="UP000463470">
    <property type="component" value="Unassembled WGS sequence"/>
</dbReference>
<dbReference type="InterPro" id="IPR011994">
    <property type="entry name" value="Cytidylate_kinase_dom"/>
</dbReference>
<accession>A0A845L5C9</accession>
<dbReference type="HAMAP" id="MF_00238">
    <property type="entry name" value="Cytidyl_kinase_type1"/>
    <property type="match status" value="1"/>
</dbReference>
<keyword evidence="11" id="KW-1185">Reference proteome</keyword>
<protein>
    <recommendedName>
        <fullName evidence="8">Cytidylate kinase</fullName>
        <shortName evidence="8">CK</shortName>
        <ecNumber evidence="8">2.7.4.25</ecNumber>
    </recommendedName>
    <alternativeName>
        <fullName evidence="8">Cytidine monophosphate kinase</fullName>
        <shortName evidence="8">CMP kinase</shortName>
    </alternativeName>
</protein>
<dbReference type="CDD" id="cd02020">
    <property type="entry name" value="CMPK"/>
    <property type="match status" value="1"/>
</dbReference>
<feature type="domain" description="Cytidylate kinase" evidence="9">
    <location>
        <begin position="8"/>
        <end position="221"/>
    </location>
</feature>
<dbReference type="SUPFAM" id="SSF52540">
    <property type="entry name" value="P-loop containing nucleoside triphosphate hydrolases"/>
    <property type="match status" value="1"/>
</dbReference>
<evidence type="ECO:0000256" key="3">
    <source>
        <dbReference type="ARBA" id="ARBA00022741"/>
    </source>
</evidence>
<evidence type="ECO:0000256" key="2">
    <source>
        <dbReference type="ARBA" id="ARBA00022679"/>
    </source>
</evidence>
<evidence type="ECO:0000256" key="6">
    <source>
        <dbReference type="ARBA" id="ARBA00047615"/>
    </source>
</evidence>
<dbReference type="PANTHER" id="PTHR21299">
    <property type="entry name" value="CYTIDYLATE KINASE/PANTOATE-BETA-ALANINE LIGASE"/>
    <property type="match status" value="1"/>
</dbReference>
<dbReference type="InterPro" id="IPR003136">
    <property type="entry name" value="Cytidylate_kin"/>
</dbReference>
<keyword evidence="4 8" id="KW-0418">Kinase</keyword>
<comment type="similarity">
    <text evidence="1 8">Belongs to the cytidylate kinase family. Type 1 subfamily.</text>
</comment>
<name>A0A845L5C9_9FIRM</name>
<feature type="binding site" evidence="8">
    <location>
        <begin position="12"/>
        <end position="20"/>
    </location>
    <ligand>
        <name>ATP</name>
        <dbReference type="ChEBI" id="CHEBI:30616"/>
    </ligand>
</feature>
<comment type="caution">
    <text evidence="10">The sequence shown here is derived from an EMBL/GenBank/DDBJ whole genome shotgun (WGS) entry which is preliminary data.</text>
</comment>
<dbReference type="OrthoDB" id="9807434at2"/>
<evidence type="ECO:0000256" key="7">
    <source>
        <dbReference type="ARBA" id="ARBA00048478"/>
    </source>
</evidence>
<dbReference type="RefSeq" id="WP_161253059.1">
    <property type="nucleotide sequence ID" value="NZ_WXEY01000001.1"/>
</dbReference>
<comment type="catalytic activity">
    <reaction evidence="7 8">
        <text>CMP + ATP = CDP + ADP</text>
        <dbReference type="Rhea" id="RHEA:11600"/>
        <dbReference type="ChEBI" id="CHEBI:30616"/>
        <dbReference type="ChEBI" id="CHEBI:58069"/>
        <dbReference type="ChEBI" id="CHEBI:60377"/>
        <dbReference type="ChEBI" id="CHEBI:456216"/>
        <dbReference type="EC" id="2.7.4.25"/>
    </reaction>
</comment>
<gene>
    <name evidence="8" type="primary">cmk</name>
    <name evidence="10" type="ORF">GTO91_00185</name>
</gene>
<keyword evidence="8" id="KW-0963">Cytoplasm</keyword>
<reference evidence="10 11" key="1">
    <citation type="submission" date="2020-01" db="EMBL/GenBank/DDBJ databases">
        <title>Whole-genome sequence of Heliobacterium undosum DSM 13378.</title>
        <authorList>
            <person name="Kyndt J.A."/>
            <person name="Meyer T.E."/>
        </authorList>
    </citation>
    <scope>NUCLEOTIDE SEQUENCE [LARGE SCALE GENOMIC DNA]</scope>
    <source>
        <strain evidence="10 11">DSM 13378</strain>
    </source>
</reference>
<evidence type="ECO:0000313" key="11">
    <source>
        <dbReference type="Proteomes" id="UP000463470"/>
    </source>
</evidence>
<keyword evidence="3 8" id="KW-0547">Nucleotide-binding</keyword>
<evidence type="ECO:0000256" key="5">
    <source>
        <dbReference type="ARBA" id="ARBA00022840"/>
    </source>
</evidence>
<dbReference type="NCBIfam" id="TIGR00017">
    <property type="entry name" value="cmk"/>
    <property type="match status" value="1"/>
</dbReference>
<keyword evidence="5 8" id="KW-0067">ATP-binding</keyword>
<sequence length="229" mass="24868">MTYAGIQVAIDGPAGAGKSTVARELAKRLGYLYIDTGAMYRALTWLALQKGIELSDDEALARLAEQADIALLPVPGGLTVLADGQDVTDAIRTPEVSRHVSRVSAVAGVRVPMVRLQQKMAVRGGVVMDGRDIGTHVLPQAEVKVFLTASVEERARRRFKEMTLKGMGVDFDQLRSDMERRDREDSTRETAPLVQAGDALYLDTTGLAFEDVVGRLLDMVHSRTGDGDD</sequence>
<comment type="subcellular location">
    <subcellularLocation>
        <location evidence="8">Cytoplasm</location>
    </subcellularLocation>
</comment>
<keyword evidence="2 8" id="KW-0808">Transferase</keyword>
<comment type="catalytic activity">
    <reaction evidence="6 8">
        <text>dCMP + ATP = dCDP + ADP</text>
        <dbReference type="Rhea" id="RHEA:25094"/>
        <dbReference type="ChEBI" id="CHEBI:30616"/>
        <dbReference type="ChEBI" id="CHEBI:57566"/>
        <dbReference type="ChEBI" id="CHEBI:58593"/>
        <dbReference type="ChEBI" id="CHEBI:456216"/>
        <dbReference type="EC" id="2.7.4.25"/>
    </reaction>
</comment>
<evidence type="ECO:0000256" key="4">
    <source>
        <dbReference type="ARBA" id="ARBA00022777"/>
    </source>
</evidence>
<dbReference type="GO" id="GO:0015949">
    <property type="term" value="P:nucleobase-containing small molecule interconversion"/>
    <property type="evidence" value="ECO:0007669"/>
    <property type="project" value="TreeGrafter"/>
</dbReference>
<dbReference type="EMBL" id="WXEY01000001">
    <property type="protein sequence ID" value="MZP28141.1"/>
    <property type="molecule type" value="Genomic_DNA"/>
</dbReference>
<dbReference type="InterPro" id="IPR027417">
    <property type="entry name" value="P-loop_NTPase"/>
</dbReference>
<dbReference type="AlphaFoldDB" id="A0A845L5C9"/>
<evidence type="ECO:0000256" key="1">
    <source>
        <dbReference type="ARBA" id="ARBA00009427"/>
    </source>
</evidence>
<dbReference type="GO" id="GO:0005829">
    <property type="term" value="C:cytosol"/>
    <property type="evidence" value="ECO:0007669"/>
    <property type="project" value="TreeGrafter"/>
</dbReference>
<evidence type="ECO:0000259" key="9">
    <source>
        <dbReference type="Pfam" id="PF02224"/>
    </source>
</evidence>
<evidence type="ECO:0000313" key="10">
    <source>
        <dbReference type="EMBL" id="MZP28141.1"/>
    </source>
</evidence>
<dbReference type="PANTHER" id="PTHR21299:SF2">
    <property type="entry name" value="CYTIDYLATE KINASE"/>
    <property type="match status" value="1"/>
</dbReference>
<dbReference type="GO" id="GO:0006220">
    <property type="term" value="P:pyrimidine nucleotide metabolic process"/>
    <property type="evidence" value="ECO:0007669"/>
    <property type="project" value="UniProtKB-UniRule"/>
</dbReference>
<organism evidence="10 11">
    <name type="scientific">Heliomicrobium undosum</name>
    <dbReference type="NCBI Taxonomy" id="121734"/>
    <lineage>
        <taxon>Bacteria</taxon>
        <taxon>Bacillati</taxon>
        <taxon>Bacillota</taxon>
        <taxon>Clostridia</taxon>
        <taxon>Eubacteriales</taxon>
        <taxon>Heliobacteriaceae</taxon>
        <taxon>Heliomicrobium</taxon>
    </lineage>
</organism>
<dbReference type="Gene3D" id="3.40.50.300">
    <property type="entry name" value="P-loop containing nucleotide triphosphate hydrolases"/>
    <property type="match status" value="1"/>
</dbReference>
<dbReference type="EC" id="2.7.4.25" evidence="8"/>
<evidence type="ECO:0000256" key="8">
    <source>
        <dbReference type="HAMAP-Rule" id="MF_00238"/>
    </source>
</evidence>
<proteinExistence type="inferred from homology"/>
<dbReference type="GO" id="GO:0036431">
    <property type="term" value="F:dCMP kinase activity"/>
    <property type="evidence" value="ECO:0007669"/>
    <property type="project" value="InterPro"/>
</dbReference>
<dbReference type="GO" id="GO:0005524">
    <property type="term" value="F:ATP binding"/>
    <property type="evidence" value="ECO:0007669"/>
    <property type="project" value="UniProtKB-UniRule"/>
</dbReference>